<dbReference type="EMBL" id="JAGEMK010000003">
    <property type="protein sequence ID" value="MBO1751720.1"/>
    <property type="molecule type" value="Genomic_DNA"/>
</dbReference>
<protein>
    <submittedName>
        <fullName evidence="2">Uncharacterized protein</fullName>
    </submittedName>
</protein>
<feature type="region of interest" description="Disordered" evidence="1">
    <location>
        <begin position="244"/>
        <end position="269"/>
    </location>
</feature>
<gene>
    <name evidence="2" type="ORF">J4G33_07890</name>
</gene>
<evidence type="ECO:0000313" key="2">
    <source>
        <dbReference type="EMBL" id="MBO1751720.1"/>
    </source>
</evidence>
<proteinExistence type="predicted"/>
<feature type="compositionally biased region" description="Polar residues" evidence="1">
    <location>
        <begin position="250"/>
        <end position="262"/>
    </location>
</feature>
<comment type="caution">
    <text evidence="2">The sequence shown here is derived from an EMBL/GenBank/DDBJ whole genome shotgun (WGS) entry which is preliminary data.</text>
</comment>
<accession>A0A939RUU4</accession>
<dbReference type="AlphaFoldDB" id="A0A939RUU4"/>
<sequence length="286" mass="30880">MSVITNTQDVLHNYLRDVDAIVADGGRVTDGWHATLAGWQHAVATRGATADAVEAFHNAVLVGDTKGIDGALVDIAAARTARDDHDLHRHTAGVVLHRLRTEYGTVAADNYAILAEQFNAAIEDLRTQHTLIDPESDPATLLRESAKVRNAWAEAAVHAERATEISAALLRAAQLAGATTTHPSLKHNDQLASIVLDLDGKATLRQAWEAWDTTGRCGRWSHLLNAGVALHARALEDITPLRRPRPLENRNVSTGPGRSVNVSVDPEDPDSYERAVAALTKRLARA</sequence>
<reference evidence="2" key="1">
    <citation type="submission" date="2021-03" db="EMBL/GenBank/DDBJ databases">
        <title>Actinotalea soli sp. nov., isolated from soil.</title>
        <authorList>
            <person name="Ping W."/>
            <person name="Zhang J."/>
        </authorList>
    </citation>
    <scope>NUCLEOTIDE SEQUENCE</scope>
    <source>
        <strain evidence="2">BY-33</strain>
    </source>
</reference>
<name>A0A939RUU4_9CELL</name>
<keyword evidence="3" id="KW-1185">Reference proteome</keyword>
<organism evidence="2 3">
    <name type="scientific">Actinotalea soli</name>
    <dbReference type="NCBI Taxonomy" id="2819234"/>
    <lineage>
        <taxon>Bacteria</taxon>
        <taxon>Bacillati</taxon>
        <taxon>Actinomycetota</taxon>
        <taxon>Actinomycetes</taxon>
        <taxon>Micrococcales</taxon>
        <taxon>Cellulomonadaceae</taxon>
        <taxon>Actinotalea</taxon>
    </lineage>
</organism>
<evidence type="ECO:0000313" key="3">
    <source>
        <dbReference type="Proteomes" id="UP000664209"/>
    </source>
</evidence>
<evidence type="ECO:0000256" key="1">
    <source>
        <dbReference type="SAM" id="MobiDB-lite"/>
    </source>
</evidence>
<dbReference type="RefSeq" id="WP_208055392.1">
    <property type="nucleotide sequence ID" value="NZ_JAGEMK010000003.1"/>
</dbReference>
<dbReference type="Proteomes" id="UP000664209">
    <property type="component" value="Unassembled WGS sequence"/>
</dbReference>